<dbReference type="AlphaFoldDB" id="A0AAV0EMT2"/>
<evidence type="ECO:0000313" key="2">
    <source>
        <dbReference type="Proteomes" id="UP001152523"/>
    </source>
</evidence>
<dbReference type="Proteomes" id="UP001152523">
    <property type="component" value="Unassembled WGS sequence"/>
</dbReference>
<gene>
    <name evidence="1" type="ORF">CEPIT_LOCUS26020</name>
</gene>
<protein>
    <submittedName>
        <fullName evidence="1">Uncharacterized protein</fullName>
    </submittedName>
</protein>
<accession>A0AAV0EMT2</accession>
<evidence type="ECO:0000313" key="1">
    <source>
        <dbReference type="EMBL" id="CAH9124493.1"/>
    </source>
</evidence>
<sequence length="133" mass="15406">MRLYPVGYIKMIFWEFLRRKSPDRVSSLTRSGTQVLNPIRTPKISHFPQIPPQIQTFSLKTPPFPNLISSITPSLLTQIHPNHHQNTPLTLLYNRTLKIFISPHIYTKFRSNQGNNSRLRGCLFQPGDDGDEH</sequence>
<proteinExistence type="predicted"/>
<keyword evidence="2" id="KW-1185">Reference proteome</keyword>
<comment type="caution">
    <text evidence="1">The sequence shown here is derived from an EMBL/GenBank/DDBJ whole genome shotgun (WGS) entry which is preliminary data.</text>
</comment>
<reference evidence="1" key="1">
    <citation type="submission" date="2022-07" db="EMBL/GenBank/DDBJ databases">
        <authorList>
            <person name="Macas J."/>
            <person name="Novak P."/>
            <person name="Neumann P."/>
        </authorList>
    </citation>
    <scope>NUCLEOTIDE SEQUENCE</scope>
</reference>
<dbReference type="EMBL" id="CAMAPF010000934">
    <property type="protein sequence ID" value="CAH9124493.1"/>
    <property type="molecule type" value="Genomic_DNA"/>
</dbReference>
<name>A0AAV0EMT2_9ASTE</name>
<organism evidence="1 2">
    <name type="scientific">Cuscuta epithymum</name>
    <dbReference type="NCBI Taxonomy" id="186058"/>
    <lineage>
        <taxon>Eukaryota</taxon>
        <taxon>Viridiplantae</taxon>
        <taxon>Streptophyta</taxon>
        <taxon>Embryophyta</taxon>
        <taxon>Tracheophyta</taxon>
        <taxon>Spermatophyta</taxon>
        <taxon>Magnoliopsida</taxon>
        <taxon>eudicotyledons</taxon>
        <taxon>Gunneridae</taxon>
        <taxon>Pentapetalae</taxon>
        <taxon>asterids</taxon>
        <taxon>lamiids</taxon>
        <taxon>Solanales</taxon>
        <taxon>Convolvulaceae</taxon>
        <taxon>Cuscuteae</taxon>
        <taxon>Cuscuta</taxon>
        <taxon>Cuscuta subgen. Cuscuta</taxon>
    </lineage>
</organism>